<name>U5PWJ2_9CAUD</name>
<feature type="compositionally biased region" description="Pro residues" evidence="1">
    <location>
        <begin position="125"/>
        <end position="137"/>
    </location>
</feature>
<sequence>MSIGKKVVDKVSKVLNIPNFLKETVTRVLKIQPDKIIICGYNTKTQTIASGGAGELGTSDAVLMLTSALASVYLELPKDGDKRFPINDFMSSMNVMTLDAIQKRDPQAIYSSTVPVEDHRKLPDQPFPPTAPVPPTHPVEVQESVVEETPVNEPQKAKTVKRVRKTPVKKDNK</sequence>
<evidence type="ECO:0000313" key="3">
    <source>
        <dbReference type="Proteomes" id="UP000017656"/>
    </source>
</evidence>
<organism evidence="2 3">
    <name type="scientific">Acinetobacter phage Presley</name>
    <dbReference type="NCBI Taxonomy" id="1406780"/>
    <lineage>
        <taxon>Viruses</taxon>
        <taxon>Duplodnaviria</taxon>
        <taxon>Heunggongvirae</taxon>
        <taxon>Uroviricota</taxon>
        <taxon>Caudoviricetes</taxon>
        <taxon>Schitoviridae</taxon>
        <taxon>Presleyvirus</taxon>
        <taxon>Presleyvirus presley</taxon>
    </lineage>
</organism>
<protein>
    <submittedName>
        <fullName evidence="2">Uncharacterized protein</fullName>
    </submittedName>
</protein>
<dbReference type="KEGG" id="vg:18504187"/>
<gene>
    <name evidence="2" type="ORF">Presley_49</name>
</gene>
<dbReference type="RefSeq" id="YP_009007617.1">
    <property type="nucleotide sequence ID" value="NC_023581.1"/>
</dbReference>
<keyword evidence="3" id="KW-1185">Reference proteome</keyword>
<feature type="region of interest" description="Disordered" evidence="1">
    <location>
        <begin position="116"/>
        <end position="173"/>
    </location>
</feature>
<dbReference type="GeneID" id="18504187"/>
<evidence type="ECO:0000256" key="1">
    <source>
        <dbReference type="SAM" id="MobiDB-lite"/>
    </source>
</evidence>
<accession>U5PWJ2</accession>
<proteinExistence type="predicted"/>
<evidence type="ECO:0000313" key="2">
    <source>
        <dbReference type="EMBL" id="AGY48116.1"/>
    </source>
</evidence>
<dbReference type="EMBL" id="KF669658">
    <property type="protein sequence ID" value="AGY48116.1"/>
    <property type="molecule type" value="Genomic_DNA"/>
</dbReference>
<reference evidence="2 3" key="1">
    <citation type="journal article" date="2013" name="Genome Announc.">
        <title>Complete Genome of Acinetobacter baumannii N4-Like Podophage Presley.</title>
        <authorList>
            <person name="Farmer N.G."/>
            <person name="Wood T.L."/>
            <person name="Chamakura K.R."/>
            <person name="Kuty Everett G.F."/>
        </authorList>
    </citation>
    <scope>NUCLEOTIDE SEQUENCE [LARGE SCALE GENOMIC DNA]</scope>
</reference>
<dbReference type="Proteomes" id="UP000017656">
    <property type="component" value="Segment"/>
</dbReference>
<feature type="compositionally biased region" description="Basic residues" evidence="1">
    <location>
        <begin position="158"/>
        <end position="167"/>
    </location>
</feature>